<dbReference type="RefSeq" id="XP_009025888.1">
    <property type="nucleotide sequence ID" value="XM_009027640.1"/>
</dbReference>
<dbReference type="Proteomes" id="UP000015101">
    <property type="component" value="Unassembled WGS sequence"/>
</dbReference>
<evidence type="ECO:0000313" key="4">
    <source>
        <dbReference type="EnsemblMetazoa" id="HelroP163907"/>
    </source>
</evidence>
<protein>
    <recommendedName>
        <fullName evidence="2">SHSP domain-containing protein</fullName>
    </recommendedName>
</protein>
<reference evidence="4" key="3">
    <citation type="submission" date="2015-06" db="UniProtKB">
        <authorList>
            <consortium name="EnsemblMetazoa"/>
        </authorList>
    </citation>
    <scope>IDENTIFICATION</scope>
</reference>
<dbReference type="EnsemblMetazoa" id="HelroT163907">
    <property type="protein sequence ID" value="HelroP163907"/>
    <property type="gene ID" value="HelroG163907"/>
</dbReference>
<evidence type="ECO:0000313" key="5">
    <source>
        <dbReference type="Proteomes" id="UP000015101"/>
    </source>
</evidence>
<feature type="region of interest" description="Disordered" evidence="1">
    <location>
        <begin position="83"/>
        <end position="125"/>
    </location>
</feature>
<dbReference type="GeneID" id="20200268"/>
<dbReference type="AlphaFoldDB" id="T1EUL8"/>
<dbReference type="InterPro" id="IPR002068">
    <property type="entry name" value="A-crystallin/Hsp20_dom"/>
</dbReference>
<reference evidence="3 5" key="2">
    <citation type="journal article" date="2013" name="Nature">
        <title>Insights into bilaterian evolution from three spiralian genomes.</title>
        <authorList>
            <person name="Simakov O."/>
            <person name="Marletaz F."/>
            <person name="Cho S.J."/>
            <person name="Edsinger-Gonzales E."/>
            <person name="Havlak P."/>
            <person name="Hellsten U."/>
            <person name="Kuo D.H."/>
            <person name="Larsson T."/>
            <person name="Lv J."/>
            <person name="Arendt D."/>
            <person name="Savage R."/>
            <person name="Osoegawa K."/>
            <person name="de Jong P."/>
            <person name="Grimwood J."/>
            <person name="Chapman J.A."/>
            <person name="Shapiro H."/>
            <person name="Aerts A."/>
            <person name="Otillar R.P."/>
            <person name="Terry A.Y."/>
            <person name="Boore J.L."/>
            <person name="Grigoriev I.V."/>
            <person name="Lindberg D.R."/>
            <person name="Seaver E.C."/>
            <person name="Weisblat D.A."/>
            <person name="Putnam N.H."/>
            <person name="Rokhsar D.S."/>
        </authorList>
    </citation>
    <scope>NUCLEOTIDE SEQUENCE</scope>
</reference>
<feature type="compositionally biased region" description="Polar residues" evidence="1">
    <location>
        <begin position="113"/>
        <end position="125"/>
    </location>
</feature>
<sequence>MCIIIRSRTADRPHCLEPPPYATKKVIKDNKIWIWAKHEEKTTERLTKSKFSKEYELGEKIETHTLTGTLAPDGKLMVGAYAKGHGGENMATSKSDDDRQSTGGGRRSVDGLKQTQSCVGLVGST</sequence>
<accession>T1EUL8</accession>
<dbReference type="OrthoDB" id="10060792at2759"/>
<evidence type="ECO:0000313" key="3">
    <source>
        <dbReference type="EMBL" id="ESN96785.1"/>
    </source>
</evidence>
<dbReference type="Gene3D" id="2.60.40.790">
    <property type="match status" value="1"/>
</dbReference>
<dbReference type="InterPro" id="IPR008978">
    <property type="entry name" value="HSP20-like_chaperone"/>
</dbReference>
<dbReference type="InParanoid" id="T1EUL8"/>
<dbReference type="Pfam" id="PF00011">
    <property type="entry name" value="HSP20"/>
    <property type="match status" value="1"/>
</dbReference>
<proteinExistence type="predicted"/>
<dbReference type="HOGENOM" id="CLU_1995080_0_0_1"/>
<gene>
    <name evidence="4" type="primary">20200268</name>
    <name evidence="3" type="ORF">HELRODRAFT_163907</name>
</gene>
<dbReference type="CTD" id="20200268"/>
<evidence type="ECO:0000256" key="1">
    <source>
        <dbReference type="SAM" id="MobiDB-lite"/>
    </source>
</evidence>
<name>T1EUL8_HELRO</name>
<keyword evidence="5" id="KW-1185">Reference proteome</keyword>
<dbReference type="EMBL" id="KB097495">
    <property type="protein sequence ID" value="ESN96785.1"/>
    <property type="molecule type" value="Genomic_DNA"/>
</dbReference>
<reference evidence="5" key="1">
    <citation type="submission" date="2012-12" db="EMBL/GenBank/DDBJ databases">
        <authorList>
            <person name="Hellsten U."/>
            <person name="Grimwood J."/>
            <person name="Chapman J.A."/>
            <person name="Shapiro H."/>
            <person name="Aerts A."/>
            <person name="Otillar R.P."/>
            <person name="Terry A.Y."/>
            <person name="Boore J.L."/>
            <person name="Simakov O."/>
            <person name="Marletaz F."/>
            <person name="Cho S.-J."/>
            <person name="Edsinger-Gonzales E."/>
            <person name="Havlak P."/>
            <person name="Kuo D.-H."/>
            <person name="Larsson T."/>
            <person name="Lv J."/>
            <person name="Arendt D."/>
            <person name="Savage R."/>
            <person name="Osoegawa K."/>
            <person name="de Jong P."/>
            <person name="Lindberg D.R."/>
            <person name="Seaver E.C."/>
            <person name="Weisblat D.A."/>
            <person name="Putnam N.H."/>
            <person name="Grigoriev I.V."/>
            <person name="Rokhsar D.S."/>
        </authorList>
    </citation>
    <scope>NUCLEOTIDE SEQUENCE</scope>
</reference>
<dbReference type="KEGG" id="hro:HELRODRAFT_163907"/>
<feature type="domain" description="SHSP" evidence="2">
    <location>
        <begin position="27"/>
        <end position="80"/>
    </location>
</feature>
<organism evidence="4 5">
    <name type="scientific">Helobdella robusta</name>
    <name type="common">Californian leech</name>
    <dbReference type="NCBI Taxonomy" id="6412"/>
    <lineage>
        <taxon>Eukaryota</taxon>
        <taxon>Metazoa</taxon>
        <taxon>Spiralia</taxon>
        <taxon>Lophotrochozoa</taxon>
        <taxon>Annelida</taxon>
        <taxon>Clitellata</taxon>
        <taxon>Hirudinea</taxon>
        <taxon>Rhynchobdellida</taxon>
        <taxon>Glossiphoniidae</taxon>
        <taxon>Helobdella</taxon>
    </lineage>
</organism>
<dbReference type="EMBL" id="AMQM01001493">
    <property type="status" value="NOT_ANNOTATED_CDS"/>
    <property type="molecule type" value="Genomic_DNA"/>
</dbReference>
<evidence type="ECO:0000259" key="2">
    <source>
        <dbReference type="Pfam" id="PF00011"/>
    </source>
</evidence>